<dbReference type="PROSITE" id="PS51462">
    <property type="entry name" value="NUDIX"/>
    <property type="match status" value="1"/>
</dbReference>
<dbReference type="EMBL" id="CBBD010000013">
    <property type="protein sequence ID" value="CDA09369.1"/>
    <property type="molecule type" value="Genomic_DNA"/>
</dbReference>
<dbReference type="CDD" id="cd04693">
    <property type="entry name" value="NUDIX_Hydrolase"/>
    <property type="match status" value="1"/>
</dbReference>
<name>R5XAE3_9FIRM</name>
<dbReference type="InterPro" id="IPR020476">
    <property type="entry name" value="Nudix_hydrolase"/>
</dbReference>
<dbReference type="PANTHER" id="PTHR43736:SF2">
    <property type="entry name" value="MUTT_NUDIX FAMILY PROTEIN"/>
    <property type="match status" value="1"/>
</dbReference>
<reference evidence="3" key="1">
    <citation type="submission" date="2012-11" db="EMBL/GenBank/DDBJ databases">
        <title>Dependencies among metagenomic species, viruses, plasmids and units of genetic variation.</title>
        <authorList>
            <person name="Nielsen H.B."/>
            <person name="Almeida M."/>
            <person name="Juncker A.S."/>
            <person name="Rasmussen S."/>
            <person name="Li J."/>
            <person name="Sunagawa S."/>
            <person name="Plichta D."/>
            <person name="Gautier L."/>
            <person name="Le Chatelier E."/>
            <person name="Peletier E."/>
            <person name="Bonde I."/>
            <person name="Nielsen T."/>
            <person name="Manichanh C."/>
            <person name="Arumugam M."/>
            <person name="Batto J."/>
            <person name="Santos M.B.Q.D."/>
            <person name="Blom N."/>
            <person name="Borruel N."/>
            <person name="Burgdorf K.S."/>
            <person name="Boumezbeur F."/>
            <person name="Casellas F."/>
            <person name="Dore J."/>
            <person name="Guarner F."/>
            <person name="Hansen T."/>
            <person name="Hildebrand F."/>
            <person name="Kaas R.S."/>
            <person name="Kennedy S."/>
            <person name="Kristiansen K."/>
            <person name="Kultima J.R."/>
            <person name="Leonard P."/>
            <person name="Levenez F."/>
            <person name="Lund O."/>
            <person name="Moumen B."/>
            <person name="Le Paslier D."/>
            <person name="Pons N."/>
            <person name="Pedersen O."/>
            <person name="Prifti E."/>
            <person name="Qin J."/>
            <person name="Raes J."/>
            <person name="Tap J."/>
            <person name="Tims S."/>
            <person name="Ussery D.W."/>
            <person name="Yamada T."/>
            <person name="MetaHit consortium"/>
            <person name="Renault P."/>
            <person name="Sicheritz-Ponten T."/>
            <person name="Bork P."/>
            <person name="Wang J."/>
            <person name="Brunak S."/>
            <person name="Ehrlich S.D."/>
        </authorList>
    </citation>
    <scope>NUCLEOTIDE SEQUENCE [LARGE SCALE GENOMIC DNA]</scope>
</reference>
<dbReference type="Proteomes" id="UP000017980">
    <property type="component" value="Unassembled WGS sequence"/>
</dbReference>
<proteinExistence type="predicted"/>
<dbReference type="InterPro" id="IPR015797">
    <property type="entry name" value="NUDIX_hydrolase-like_dom_sf"/>
</dbReference>
<dbReference type="SUPFAM" id="SSF55811">
    <property type="entry name" value="Nudix"/>
    <property type="match status" value="1"/>
</dbReference>
<dbReference type="Gene3D" id="3.90.79.10">
    <property type="entry name" value="Nucleoside Triphosphate Pyrophosphohydrolase"/>
    <property type="match status" value="1"/>
</dbReference>
<dbReference type="InterPro" id="IPR003448">
    <property type="entry name" value="Mopterin_biosynth_MoaE"/>
</dbReference>
<evidence type="ECO:0000259" key="2">
    <source>
        <dbReference type="PROSITE" id="PS51462"/>
    </source>
</evidence>
<dbReference type="GO" id="GO:0016787">
    <property type="term" value="F:hydrolase activity"/>
    <property type="evidence" value="ECO:0007669"/>
    <property type="project" value="UniProtKB-KW"/>
</dbReference>
<evidence type="ECO:0000256" key="1">
    <source>
        <dbReference type="ARBA" id="ARBA00022801"/>
    </source>
</evidence>
<feature type="domain" description="Nudix hydrolase" evidence="2">
    <location>
        <begin position="30"/>
        <end position="170"/>
    </location>
</feature>
<dbReference type="AlphaFoldDB" id="R5XAE3"/>
<dbReference type="SUPFAM" id="SSF54690">
    <property type="entry name" value="Molybdopterin synthase subunit MoaE"/>
    <property type="match status" value="1"/>
</dbReference>
<accession>R5XAE3</accession>
<dbReference type="RefSeq" id="WP_022070915.1">
    <property type="nucleotide sequence ID" value="NZ_HF999316.1"/>
</dbReference>
<dbReference type="Pfam" id="PF00293">
    <property type="entry name" value="NUDIX"/>
    <property type="match status" value="1"/>
</dbReference>
<comment type="caution">
    <text evidence="3">The sequence shown here is derived from an EMBL/GenBank/DDBJ whole genome shotgun (WGS) entry which is preliminary data.</text>
</comment>
<dbReference type="PRINTS" id="PR00502">
    <property type="entry name" value="NUDIXFAMILY"/>
</dbReference>
<dbReference type="InterPro" id="IPR000086">
    <property type="entry name" value="NUDIX_hydrolase_dom"/>
</dbReference>
<protein>
    <submittedName>
        <fullName evidence="3">Hydrolase NUDIX family</fullName>
    </submittedName>
</protein>
<organism evidence="3 4">
    <name type="scientific">Intestinibacter bartlettii CAG:1329</name>
    <dbReference type="NCBI Taxonomy" id="1263063"/>
    <lineage>
        <taxon>Bacteria</taxon>
        <taxon>Bacillati</taxon>
        <taxon>Bacillota</taxon>
        <taxon>Clostridia</taxon>
        <taxon>Peptostreptococcales</taxon>
        <taxon>Peptostreptococcaceae</taxon>
        <taxon>Intestinibacter</taxon>
    </lineage>
</organism>
<keyword evidence="1 3" id="KW-0378">Hydrolase</keyword>
<evidence type="ECO:0000313" key="4">
    <source>
        <dbReference type="Proteomes" id="UP000017980"/>
    </source>
</evidence>
<evidence type="ECO:0000313" key="3">
    <source>
        <dbReference type="EMBL" id="CDA09369.1"/>
    </source>
</evidence>
<dbReference type="InterPro" id="IPR036563">
    <property type="entry name" value="MoaE_sf"/>
</dbReference>
<gene>
    <name evidence="3" type="ORF">BN488_00461</name>
</gene>
<sequence>MMEMWDIYDKDKKRTGKLMKRNDWNMKPGEFHLTVIGIVQDLEGRFLVTRRNLDKEWAAGWWELPGGGVNAGEDSKDAIIREIKEEVEIDVSNAKGGHIYTYKNESPEEKNNYFVDVYNFVLDFKASDIKVQEEEVLEFNIATFEEIQNYEKEIGFLHYNSLKPAFDKIMKKQSPSMDAWLKEAKADPVAAKVGMFLVHNGVVRETAKAKVRLGEDVANIKKMEFSYDEQKVADAVAEAYKLEGIYYIKTWLNEGILDIGDDIMYVLIGGDIRPHVVDALQFLVGKIKNECVIEKEII</sequence>
<dbReference type="PANTHER" id="PTHR43736">
    <property type="entry name" value="ADP-RIBOSE PYROPHOSPHATASE"/>
    <property type="match status" value="1"/>
</dbReference>
<dbReference type="Gene3D" id="3.90.1170.40">
    <property type="entry name" value="Molybdopterin biosynthesis MoaE subunit"/>
    <property type="match status" value="1"/>
</dbReference>
<dbReference type="Pfam" id="PF02391">
    <property type="entry name" value="MoaE"/>
    <property type="match status" value="1"/>
</dbReference>
<dbReference type="GO" id="GO:0006777">
    <property type="term" value="P:Mo-molybdopterin cofactor biosynthetic process"/>
    <property type="evidence" value="ECO:0007669"/>
    <property type="project" value="InterPro"/>
</dbReference>